<reference evidence="2 3" key="1">
    <citation type="submission" date="2017-05" db="EMBL/GenBank/DDBJ databases">
        <authorList>
            <person name="Varghese N."/>
            <person name="Submissions S."/>
        </authorList>
    </citation>
    <scope>NUCLEOTIDE SEQUENCE [LARGE SCALE GENOMIC DNA]</scope>
    <source>
        <strain evidence="2 3">DSM 46834</strain>
    </source>
</reference>
<keyword evidence="3" id="KW-1185">Reference proteome</keyword>
<name>A0A521FBK3_9ACTN</name>
<protein>
    <submittedName>
        <fullName evidence="2">Uncharacterized protein</fullName>
    </submittedName>
</protein>
<evidence type="ECO:0000313" key="3">
    <source>
        <dbReference type="Proteomes" id="UP000317484"/>
    </source>
</evidence>
<feature type="non-terminal residue" evidence="2">
    <location>
        <position position="42"/>
    </location>
</feature>
<feature type="region of interest" description="Disordered" evidence="1">
    <location>
        <begin position="12"/>
        <end position="42"/>
    </location>
</feature>
<evidence type="ECO:0000256" key="1">
    <source>
        <dbReference type="SAM" id="MobiDB-lite"/>
    </source>
</evidence>
<gene>
    <name evidence="2" type="ORF">SAMN06273567_1081</name>
</gene>
<dbReference type="Proteomes" id="UP000317484">
    <property type="component" value="Unassembled WGS sequence"/>
</dbReference>
<accession>A0A521FBK3</accession>
<sequence length="42" mass="4389">MIDCVDDVLTAPAPVPPVGLSSGPLGEVQAADREISRQTARR</sequence>
<evidence type="ECO:0000313" key="2">
    <source>
        <dbReference type="EMBL" id="SMO93535.1"/>
    </source>
</evidence>
<organism evidence="2 3">
    <name type="scientific">Geodermatophilus aquaeductus</name>
    <dbReference type="NCBI Taxonomy" id="1564161"/>
    <lineage>
        <taxon>Bacteria</taxon>
        <taxon>Bacillati</taxon>
        <taxon>Actinomycetota</taxon>
        <taxon>Actinomycetes</taxon>
        <taxon>Geodermatophilales</taxon>
        <taxon>Geodermatophilaceae</taxon>
        <taxon>Geodermatophilus</taxon>
    </lineage>
</organism>
<dbReference type="AlphaFoldDB" id="A0A521FBK3"/>
<proteinExistence type="predicted"/>
<dbReference type="EMBL" id="FXTJ01000008">
    <property type="protein sequence ID" value="SMO93535.1"/>
    <property type="molecule type" value="Genomic_DNA"/>
</dbReference>